<evidence type="ECO:0000313" key="13">
    <source>
        <dbReference type="EnsemblMetazoa" id="XP_014240010.1"/>
    </source>
</evidence>
<name>A0A8I6R6R7_CIMLE</name>
<feature type="domain" description="Peptidase M50" evidence="12">
    <location>
        <begin position="130"/>
        <end position="466"/>
    </location>
</feature>
<dbReference type="SUPFAM" id="SSF50156">
    <property type="entry name" value="PDZ domain-like"/>
    <property type="match status" value="1"/>
</dbReference>
<accession>A0A8I6R6R7</accession>
<feature type="transmembrane region" description="Helical" evidence="11">
    <location>
        <begin position="463"/>
        <end position="485"/>
    </location>
</feature>
<keyword evidence="7 11" id="KW-1133">Transmembrane helix</keyword>
<evidence type="ECO:0000259" key="12">
    <source>
        <dbReference type="Pfam" id="PF02163"/>
    </source>
</evidence>
<comment type="subcellular location">
    <subcellularLocation>
        <location evidence="2">Endomembrane system</location>
        <topology evidence="2">Multi-pass membrane protein</topology>
    </subcellularLocation>
</comment>
<keyword evidence="6 11" id="KW-0812">Transmembrane</keyword>
<evidence type="ECO:0000256" key="5">
    <source>
        <dbReference type="ARBA" id="ARBA00014400"/>
    </source>
</evidence>
<dbReference type="PRINTS" id="PR01000">
    <property type="entry name" value="SREBPS2PTASE"/>
</dbReference>
<dbReference type="InterPro" id="IPR036034">
    <property type="entry name" value="PDZ_sf"/>
</dbReference>
<dbReference type="PANTHER" id="PTHR13325">
    <property type="entry name" value="PROTEASE M50 MEMBRANE-BOUND TRANSCRIPTION FACTOR SITE 2 PROTEASE"/>
    <property type="match status" value="1"/>
</dbReference>
<dbReference type="GO" id="GO:0031293">
    <property type="term" value="P:membrane protein intracellular domain proteolysis"/>
    <property type="evidence" value="ECO:0007669"/>
    <property type="project" value="TreeGrafter"/>
</dbReference>
<dbReference type="GO" id="GO:0005737">
    <property type="term" value="C:cytoplasm"/>
    <property type="evidence" value="ECO:0007669"/>
    <property type="project" value="TreeGrafter"/>
</dbReference>
<evidence type="ECO:0000313" key="14">
    <source>
        <dbReference type="Proteomes" id="UP000494040"/>
    </source>
</evidence>
<feature type="transmembrane region" description="Helical" evidence="11">
    <location>
        <begin position="128"/>
        <end position="145"/>
    </location>
</feature>
<dbReference type="AlphaFoldDB" id="A0A8I6R6R7"/>
<sequence>MDELFVFLIAALIVHLSLLFFDVVFKSCSHYPYLYFLSKTGIQILPFRINWFTTAFNRQIQKWSSKRPKLQTAWFTAGTWVSICIMPMAFLLIMYTTYVTMRSSYYVERNMLIVEPLVPGWNLPSSDFGYYLLTLFISSMIHEMGHAMAAVREGIHLGGFGMTIFFVIPVVMTHLENLDSLQPLKQLRVLCAGVWHNIFLALVAAVIATTLPWFFYPFFNFGTGVQVQSVKLGSSISGEGGLLVGDKITHLSGCPVQGSTSWQECLLRVLHEPHSGFCLQDSFIREHDESIPAKHISESVIECCGVNNPRHLCFEYIGSDDEPLPLPQHTCLFARRVIQLSLKTCVKAKECPYFYHCFRPSLENSTKLVHIKREKGDDVLFLGNPAEIYHSVQISDFISLSDYFPSAIPDAITKLCQFLTIFSSGLAVLNIIPCFFFDGEHIIKALIELTLSKRLPLLSARQVVHISISLFGTMMLCVYVCVMLFSVV</sequence>
<dbReference type="GO" id="GO:0004222">
    <property type="term" value="F:metalloendopeptidase activity"/>
    <property type="evidence" value="ECO:0007669"/>
    <property type="project" value="InterPro"/>
</dbReference>
<dbReference type="InterPro" id="IPR001193">
    <property type="entry name" value="MBTPS2"/>
</dbReference>
<dbReference type="GO" id="GO:1905897">
    <property type="term" value="P:regulation of response to endoplasmic reticulum stress"/>
    <property type="evidence" value="ECO:0007669"/>
    <property type="project" value="TreeGrafter"/>
</dbReference>
<comment type="function">
    <text evidence="10">Zinc metalloprotease that mediates intramembrane proteolysis of proteins such as ATF6, ATF6B, SREBF1/SREBP1 and SREBF2/SREBP2. Catalyzes the second step in the proteolytic activation of the sterol regulatory element-binding proteins (SREBPs) SREBF1/SREBP1 and SREBF2/SREBP2: cleaves SREBPs within the first transmembrane segment, thereby releasing the N-terminal segment with a portion of the transmembrane segment attached. Mature N-terminal SREBP fragments shuttle to the nucleus and activate gene transcription. Also mediates the second step in the proteolytic activation of the cyclic AMP-dependent transcription factor ATF-6 (ATF6 and ATF6B). Involved in intramembrane proteolysis during bone formation. In astrocytes and osteoblasts, upon DNA damage and ER stress, mediates the second step of the regulated intramembrane proteolytic activation of the transcription factor CREB3L1, leading to the inhibition of cell-cycle progression.</text>
</comment>
<evidence type="ECO:0000256" key="9">
    <source>
        <dbReference type="ARBA" id="ARBA00032658"/>
    </source>
</evidence>
<feature type="transmembrane region" description="Helical" evidence="11">
    <location>
        <begin position="6"/>
        <end position="25"/>
    </location>
</feature>
<feature type="transmembrane region" description="Helical" evidence="11">
    <location>
        <begin position="72"/>
        <end position="95"/>
    </location>
</feature>
<feature type="transmembrane region" description="Helical" evidence="11">
    <location>
        <begin position="195"/>
        <end position="216"/>
    </location>
</feature>
<evidence type="ECO:0000256" key="7">
    <source>
        <dbReference type="ARBA" id="ARBA00022989"/>
    </source>
</evidence>
<evidence type="ECO:0000256" key="8">
    <source>
        <dbReference type="ARBA" id="ARBA00023136"/>
    </source>
</evidence>
<keyword evidence="14" id="KW-1185">Reference proteome</keyword>
<dbReference type="EC" id="3.4.24.85" evidence="4"/>
<evidence type="ECO:0000256" key="1">
    <source>
        <dbReference type="ARBA" id="ARBA00001350"/>
    </source>
</evidence>
<dbReference type="EnsemblMetazoa" id="XM_014384524.2">
    <property type="protein sequence ID" value="XP_014240010.1"/>
    <property type="gene ID" value="LOC106661245"/>
</dbReference>
<gene>
    <name evidence="13" type="primary">106661245</name>
</gene>
<dbReference type="Proteomes" id="UP000494040">
    <property type="component" value="Unassembled WGS sequence"/>
</dbReference>
<dbReference type="Pfam" id="PF02163">
    <property type="entry name" value="Peptidase_M50"/>
    <property type="match status" value="1"/>
</dbReference>
<dbReference type="OrthoDB" id="69989at2759"/>
<reference evidence="13" key="1">
    <citation type="submission" date="2022-01" db="UniProtKB">
        <authorList>
            <consortium name="EnsemblMetazoa"/>
        </authorList>
    </citation>
    <scope>IDENTIFICATION</scope>
</reference>
<comment type="catalytic activity">
    <reaction evidence="1">
        <text>Cleaves several transcription factors that are type-2 transmembrane proteins within membrane-spanning domains. Known substrates include sterol regulatory element-binding protein (SREBP) -1, SREBP-2 and forms of the transcriptional activator ATF6. SREBP-2 is cleaved at the site 477-DRSRILL-|-CVLTFLCLSFNPLTSLLQWGGA-505. The residues Asn-Pro, 11 residues distal to the site of cleavage in the membrane-spanning domain, are important for cleavage by S2P endopeptidase. Replacement of either of these residues does not prevent cleavage, but there is no cleavage if both of these residues are replaced.</text>
        <dbReference type="EC" id="3.4.24.85"/>
    </reaction>
</comment>
<feature type="transmembrane region" description="Helical" evidence="11">
    <location>
        <begin position="157"/>
        <end position="175"/>
    </location>
</feature>
<keyword evidence="8 11" id="KW-0472">Membrane</keyword>
<dbReference type="PANTHER" id="PTHR13325:SF3">
    <property type="entry name" value="MEMBRANE-BOUND TRANSCRIPTION FACTOR SITE-2 PROTEASE"/>
    <property type="match status" value="1"/>
</dbReference>
<organism evidence="13 14">
    <name type="scientific">Cimex lectularius</name>
    <name type="common">Bed bug</name>
    <name type="synonym">Acanthia lectularia</name>
    <dbReference type="NCBI Taxonomy" id="79782"/>
    <lineage>
        <taxon>Eukaryota</taxon>
        <taxon>Metazoa</taxon>
        <taxon>Ecdysozoa</taxon>
        <taxon>Arthropoda</taxon>
        <taxon>Hexapoda</taxon>
        <taxon>Insecta</taxon>
        <taxon>Pterygota</taxon>
        <taxon>Neoptera</taxon>
        <taxon>Paraneoptera</taxon>
        <taxon>Hemiptera</taxon>
        <taxon>Heteroptera</taxon>
        <taxon>Panheteroptera</taxon>
        <taxon>Cimicomorpha</taxon>
        <taxon>Cimicidae</taxon>
        <taxon>Cimex</taxon>
    </lineage>
</organism>
<evidence type="ECO:0000256" key="3">
    <source>
        <dbReference type="ARBA" id="ARBA00009989"/>
    </source>
</evidence>
<evidence type="ECO:0000256" key="10">
    <source>
        <dbReference type="ARBA" id="ARBA00045828"/>
    </source>
</evidence>
<dbReference type="KEGG" id="clec:106661245"/>
<evidence type="ECO:0000256" key="2">
    <source>
        <dbReference type="ARBA" id="ARBA00004127"/>
    </source>
</evidence>
<evidence type="ECO:0000256" key="4">
    <source>
        <dbReference type="ARBA" id="ARBA00012347"/>
    </source>
</evidence>
<dbReference type="OMA" id="FYSWGRW"/>
<comment type="similarity">
    <text evidence="3">Belongs to the peptidase M50A family.</text>
</comment>
<dbReference type="GO" id="GO:0012505">
    <property type="term" value="C:endomembrane system"/>
    <property type="evidence" value="ECO:0007669"/>
    <property type="project" value="UniProtKB-SubCell"/>
</dbReference>
<dbReference type="InterPro" id="IPR008915">
    <property type="entry name" value="Peptidase_M50"/>
</dbReference>
<dbReference type="GO" id="GO:0016020">
    <property type="term" value="C:membrane"/>
    <property type="evidence" value="ECO:0007669"/>
    <property type="project" value="InterPro"/>
</dbReference>
<evidence type="ECO:0000256" key="6">
    <source>
        <dbReference type="ARBA" id="ARBA00022692"/>
    </source>
</evidence>
<evidence type="ECO:0000256" key="11">
    <source>
        <dbReference type="SAM" id="Phobius"/>
    </source>
</evidence>
<protein>
    <recommendedName>
        <fullName evidence="5">Membrane-bound transcription factor site-2 protease</fullName>
        <ecNumber evidence="4">3.4.24.85</ecNumber>
    </recommendedName>
    <alternativeName>
        <fullName evidence="9">Endopeptidase S2P</fullName>
    </alternativeName>
</protein>
<proteinExistence type="inferred from homology"/>